<dbReference type="PANTHER" id="PTHR12771">
    <property type="entry name" value="ENGULFMENT AND CELL MOTILITY"/>
    <property type="match status" value="1"/>
</dbReference>
<comment type="caution">
    <text evidence="2">The sequence shown here is derived from an EMBL/GenBank/DDBJ whole genome shotgun (WGS) entry which is preliminary data.</text>
</comment>
<dbReference type="PROSITE" id="PS51335">
    <property type="entry name" value="ELMO"/>
    <property type="match status" value="1"/>
</dbReference>
<accession>A0A9P1II80</accession>
<organism evidence="2 3">
    <name type="scientific">Caenorhabditis angaria</name>
    <dbReference type="NCBI Taxonomy" id="860376"/>
    <lineage>
        <taxon>Eukaryota</taxon>
        <taxon>Metazoa</taxon>
        <taxon>Ecdysozoa</taxon>
        <taxon>Nematoda</taxon>
        <taxon>Chromadorea</taxon>
        <taxon>Rhabditida</taxon>
        <taxon>Rhabditina</taxon>
        <taxon>Rhabditomorpha</taxon>
        <taxon>Rhabditoidea</taxon>
        <taxon>Rhabditidae</taxon>
        <taxon>Peloderinae</taxon>
        <taxon>Caenorhabditis</taxon>
    </lineage>
</organism>
<dbReference type="InterPro" id="IPR006816">
    <property type="entry name" value="ELMO_dom"/>
</dbReference>
<feature type="domain" description="ELMO" evidence="1">
    <location>
        <begin position="129"/>
        <end position="287"/>
    </location>
</feature>
<dbReference type="PANTHER" id="PTHR12771:SF2">
    <property type="entry name" value="ELMO DOMAIN-CONTAINING PROTEIN 3"/>
    <property type="match status" value="1"/>
</dbReference>
<gene>
    <name evidence="2" type="ORF">CAMP_LOCUS8571</name>
</gene>
<name>A0A9P1II80_9PELO</name>
<keyword evidence="3" id="KW-1185">Reference proteome</keyword>
<evidence type="ECO:0000259" key="1">
    <source>
        <dbReference type="PROSITE" id="PS51335"/>
    </source>
</evidence>
<dbReference type="AlphaFoldDB" id="A0A9P1II80"/>
<evidence type="ECO:0000313" key="2">
    <source>
        <dbReference type="EMBL" id="CAI5445934.1"/>
    </source>
</evidence>
<sequence length="306" mass="34374">MENDGSDDEREKWNKERERVLDEWSEIELKGKEVLTMPDIITEPGVSSLTFETPLEELYPLLVSIEQSDQPTSSNQESEEQNPTITTFDRIMQICLCRPAKASSHPLIYTHKTLAVKLSQVGYDNENGTHWLILSDYFQTVSQIALNSSNVNCPRIGSHWQIVGFQGTNPATDFRGCGIFALLQLHSFTQRLPHNILKAIVQLSRAEPNDFPLAVVSINITGLILGKLKKDRFDLLGTPSNGLYPVLVSLHSASLAYFCAQYKSQNLTLAQCQTLLSEIDQMLEKSPNSLLSLLENNNDKLIKQLL</sequence>
<proteinExistence type="predicted"/>
<dbReference type="Pfam" id="PF04727">
    <property type="entry name" value="ELMO_CED12"/>
    <property type="match status" value="1"/>
</dbReference>
<dbReference type="Proteomes" id="UP001152747">
    <property type="component" value="Unassembled WGS sequence"/>
</dbReference>
<reference evidence="2" key="1">
    <citation type="submission" date="2022-11" db="EMBL/GenBank/DDBJ databases">
        <authorList>
            <person name="Kikuchi T."/>
        </authorList>
    </citation>
    <scope>NUCLEOTIDE SEQUENCE</scope>
    <source>
        <strain evidence="2">PS1010</strain>
    </source>
</reference>
<evidence type="ECO:0000313" key="3">
    <source>
        <dbReference type="Proteomes" id="UP001152747"/>
    </source>
</evidence>
<protein>
    <recommendedName>
        <fullName evidence="1">ELMO domain-containing protein</fullName>
    </recommendedName>
</protein>
<dbReference type="OrthoDB" id="266227at2759"/>
<dbReference type="InterPro" id="IPR050868">
    <property type="entry name" value="ELMO_domain-containing"/>
</dbReference>
<dbReference type="EMBL" id="CANHGI010000003">
    <property type="protein sequence ID" value="CAI5445934.1"/>
    <property type="molecule type" value="Genomic_DNA"/>
</dbReference>